<evidence type="ECO:0000256" key="2">
    <source>
        <dbReference type="ARBA" id="ARBA00022475"/>
    </source>
</evidence>
<dbReference type="RefSeq" id="WP_023788847.1">
    <property type="nucleotide sequence ID" value="NC_022998.1"/>
</dbReference>
<dbReference type="PANTHER" id="PTHR30589:SF0">
    <property type="entry name" value="PHOSPHATIDYLGLYCEROL--PROLIPOPROTEIN DIACYLGLYCERYL TRANSFERASE"/>
    <property type="match status" value="1"/>
</dbReference>
<dbReference type="eggNOG" id="COG0682">
    <property type="taxonomic scope" value="Bacteria"/>
</dbReference>
<dbReference type="HOGENOM" id="CLU_628384_0_0_14"/>
<sequence length="440" mass="50540">MEQWTTGDKFPNNPNINPQWTIQGDYGFLHVYAFTMTLGVIVTIAISAFKFWRKGLSLRELLIGACLSVPAGLFGASFFGKLNADGYGKNANGASFFELFAFWKEGMSIHGALFLGGFVGILIFYILGRKQRVSVLVYMDCILPNILIGQAIGRWGNFYNHEIFGKPVWDVSSHSPNPLNWLPEFLRVNTQFKYTGSGGEFINGIEMINGHTYQMQPIFFYESIALFLAWIVITVFIPGIGRWISKKPWNLHPETYQLDLKYSFKHAFTWKKDAEKQTYFEVWKKAFYSNNNEQAIKKYKEEITKLQGTNSLANKWKKGKMLVDANNPDNYKIIKAGVEAGAYFFLWNLIRFVLELGRPNDHLFLIYLPTASYIAVGLTSLFGLLFMLVSQFIFPNLIRTPGYVYEKEYFYTEEVIDKMTSQESKLKKVLTKVISKKKSK</sequence>
<proteinExistence type="inferred from homology"/>
<organism evidence="8 9">
    <name type="scientific">Spiroplasma apis B31</name>
    <dbReference type="NCBI Taxonomy" id="1276258"/>
    <lineage>
        <taxon>Bacteria</taxon>
        <taxon>Bacillati</taxon>
        <taxon>Mycoplasmatota</taxon>
        <taxon>Mollicutes</taxon>
        <taxon>Entomoplasmatales</taxon>
        <taxon>Spiroplasmataceae</taxon>
        <taxon>Spiroplasma</taxon>
    </lineage>
</organism>
<feature type="transmembrane region" description="Helical" evidence="7">
    <location>
        <begin position="29"/>
        <end position="49"/>
    </location>
</feature>
<evidence type="ECO:0000256" key="1">
    <source>
        <dbReference type="ARBA" id="ARBA00007150"/>
    </source>
</evidence>
<dbReference type="STRING" id="1276258.SAPIS_v1c00660"/>
<name>V5RHH0_SPIAP</name>
<feature type="transmembrane region" description="Helical" evidence="7">
    <location>
        <begin position="61"/>
        <end position="80"/>
    </location>
</feature>
<protein>
    <submittedName>
        <fullName evidence="8">Prolipoprotein diacylglyceryl transferase</fullName>
    </submittedName>
</protein>
<keyword evidence="4 7" id="KW-0812">Transmembrane</keyword>
<dbReference type="KEGG" id="sapi:SAPIS_v1c00660"/>
<keyword evidence="2" id="KW-1003">Cell membrane</keyword>
<evidence type="ECO:0000313" key="8">
    <source>
        <dbReference type="EMBL" id="AHB35913.1"/>
    </source>
</evidence>
<reference evidence="8 9" key="1">
    <citation type="journal article" date="2014" name="Genome Announc.">
        <title>Complete Genome Sequence of Spiroplasma apis B31T (ATCC 33834), a Bacterium Associated with May Disease of Honeybees (Apis mellifera).</title>
        <authorList>
            <person name="Ku C."/>
            <person name="Lo W.S."/>
            <person name="Chen L.L."/>
            <person name="Kuo C.H."/>
        </authorList>
    </citation>
    <scope>NUCLEOTIDE SEQUENCE [LARGE SCALE GENOMIC DNA]</scope>
    <source>
        <strain evidence="8">B31</strain>
    </source>
</reference>
<dbReference type="GO" id="GO:0005886">
    <property type="term" value="C:plasma membrane"/>
    <property type="evidence" value="ECO:0007669"/>
    <property type="project" value="InterPro"/>
</dbReference>
<feature type="transmembrane region" description="Helical" evidence="7">
    <location>
        <begin position="366"/>
        <end position="389"/>
    </location>
</feature>
<gene>
    <name evidence="8" type="primary">lgt2</name>
    <name evidence="8" type="ORF">SAPIS_v1c00660</name>
</gene>
<evidence type="ECO:0000256" key="6">
    <source>
        <dbReference type="ARBA" id="ARBA00023136"/>
    </source>
</evidence>
<keyword evidence="6 7" id="KW-0472">Membrane</keyword>
<dbReference type="Proteomes" id="UP000018550">
    <property type="component" value="Chromosome"/>
</dbReference>
<evidence type="ECO:0000256" key="3">
    <source>
        <dbReference type="ARBA" id="ARBA00022679"/>
    </source>
</evidence>
<evidence type="ECO:0000313" key="9">
    <source>
        <dbReference type="Proteomes" id="UP000018550"/>
    </source>
</evidence>
<keyword evidence="9" id="KW-1185">Reference proteome</keyword>
<evidence type="ECO:0000256" key="5">
    <source>
        <dbReference type="ARBA" id="ARBA00022989"/>
    </source>
</evidence>
<dbReference type="GO" id="GO:0042158">
    <property type="term" value="P:lipoprotein biosynthetic process"/>
    <property type="evidence" value="ECO:0007669"/>
    <property type="project" value="InterPro"/>
</dbReference>
<keyword evidence="3 8" id="KW-0808">Transferase</keyword>
<comment type="similarity">
    <text evidence="1">Belongs to the Lgt family.</text>
</comment>
<dbReference type="GO" id="GO:0008961">
    <property type="term" value="F:phosphatidylglycerol-prolipoprotein diacylglyceryl transferase activity"/>
    <property type="evidence" value="ECO:0007669"/>
    <property type="project" value="InterPro"/>
</dbReference>
<accession>V5RHH0</accession>
<dbReference type="AlphaFoldDB" id="V5RHH0"/>
<feature type="transmembrane region" description="Helical" evidence="7">
    <location>
        <begin position="135"/>
        <end position="153"/>
    </location>
</feature>
<evidence type="ECO:0000256" key="7">
    <source>
        <dbReference type="SAM" id="Phobius"/>
    </source>
</evidence>
<dbReference type="Pfam" id="PF01790">
    <property type="entry name" value="LGT"/>
    <property type="match status" value="1"/>
</dbReference>
<keyword evidence="8" id="KW-0449">Lipoprotein</keyword>
<feature type="transmembrane region" description="Helical" evidence="7">
    <location>
        <begin position="218"/>
        <end position="237"/>
    </location>
</feature>
<feature type="transmembrane region" description="Helical" evidence="7">
    <location>
        <begin position="336"/>
        <end position="354"/>
    </location>
</feature>
<feature type="transmembrane region" description="Helical" evidence="7">
    <location>
        <begin position="107"/>
        <end position="128"/>
    </location>
</feature>
<dbReference type="InterPro" id="IPR001640">
    <property type="entry name" value="Lgt"/>
</dbReference>
<evidence type="ECO:0000256" key="4">
    <source>
        <dbReference type="ARBA" id="ARBA00022692"/>
    </source>
</evidence>
<dbReference type="PANTHER" id="PTHR30589">
    <property type="entry name" value="PROLIPOPROTEIN DIACYLGLYCERYL TRANSFERASE"/>
    <property type="match status" value="1"/>
</dbReference>
<dbReference type="EMBL" id="CP006682">
    <property type="protein sequence ID" value="AHB35913.1"/>
    <property type="molecule type" value="Genomic_DNA"/>
</dbReference>
<keyword evidence="5 7" id="KW-1133">Transmembrane helix</keyword>
<dbReference type="PATRIC" id="fig|1276258.3.peg.64"/>
<dbReference type="OrthoDB" id="871140at2"/>